<name>A0A239ECA7_9FIRM</name>
<dbReference type="GO" id="GO:0016491">
    <property type="term" value="F:oxidoreductase activity"/>
    <property type="evidence" value="ECO:0007669"/>
    <property type="project" value="InterPro"/>
</dbReference>
<evidence type="ECO:0000313" key="5">
    <source>
        <dbReference type="Proteomes" id="UP000198304"/>
    </source>
</evidence>
<dbReference type="PANTHER" id="PTHR43278:SF2">
    <property type="entry name" value="IRON-SULFUR FLAVOPROTEIN"/>
    <property type="match status" value="1"/>
</dbReference>
<sequence>MLKVLGIVGSPRKGKNNDTLVTHMLKGIEKTCENQVAIEKIYADKLNVQPCKACDGCTRKRGCVLKDDMEKLYEKFDATDIVILSSPLYFNSVSAQLKTIIDRNQAIWSSKYVLNHSLIDKEKKRLGYFICTAGMSENPHLFDATLPIMDLYFKSINTSHEGNLFIPNVDQHPIMKDENILQQAYAIGAALAIKATEMNK</sequence>
<dbReference type="EMBL" id="FZOJ01000009">
    <property type="protein sequence ID" value="SNS42119.1"/>
    <property type="molecule type" value="Genomic_DNA"/>
</dbReference>
<gene>
    <name evidence="4" type="ORF">SAMN05446037_1009169</name>
</gene>
<evidence type="ECO:0000256" key="2">
    <source>
        <dbReference type="ARBA" id="ARBA00022643"/>
    </source>
</evidence>
<evidence type="ECO:0000256" key="1">
    <source>
        <dbReference type="ARBA" id="ARBA00022630"/>
    </source>
</evidence>
<dbReference type="InterPro" id="IPR051796">
    <property type="entry name" value="ISF_SsuE-like"/>
</dbReference>
<evidence type="ECO:0000313" key="4">
    <source>
        <dbReference type="EMBL" id="SNS42119.1"/>
    </source>
</evidence>
<dbReference type="Proteomes" id="UP000198304">
    <property type="component" value="Unassembled WGS sequence"/>
</dbReference>
<dbReference type="PANTHER" id="PTHR43278">
    <property type="entry name" value="NAD(P)H-DEPENDENT FMN-CONTAINING OXIDOREDUCTASE YWQN-RELATED"/>
    <property type="match status" value="1"/>
</dbReference>
<dbReference type="SUPFAM" id="SSF52218">
    <property type="entry name" value="Flavoproteins"/>
    <property type="match status" value="1"/>
</dbReference>
<dbReference type="InterPro" id="IPR005025">
    <property type="entry name" value="FMN_Rdtase-like_dom"/>
</dbReference>
<reference evidence="4 5" key="1">
    <citation type="submission" date="2017-06" db="EMBL/GenBank/DDBJ databases">
        <authorList>
            <person name="Kim H.J."/>
            <person name="Triplett B.A."/>
        </authorList>
    </citation>
    <scope>NUCLEOTIDE SEQUENCE [LARGE SCALE GENOMIC DNA]</scope>
    <source>
        <strain evidence="4 5">SCA</strain>
    </source>
</reference>
<dbReference type="RefSeq" id="WP_176431333.1">
    <property type="nucleotide sequence ID" value="NZ_FZOJ01000009.1"/>
</dbReference>
<dbReference type="InterPro" id="IPR029039">
    <property type="entry name" value="Flavoprotein-like_sf"/>
</dbReference>
<dbReference type="AlphaFoldDB" id="A0A239ECA7"/>
<keyword evidence="5" id="KW-1185">Reference proteome</keyword>
<proteinExistence type="predicted"/>
<evidence type="ECO:0000259" key="3">
    <source>
        <dbReference type="Pfam" id="PF03358"/>
    </source>
</evidence>
<protein>
    <submittedName>
        <fullName evidence="4">NADPH-dependent FMN reductase</fullName>
    </submittedName>
</protein>
<dbReference type="Gene3D" id="3.40.50.360">
    <property type="match status" value="1"/>
</dbReference>
<organism evidence="4 5">
    <name type="scientific">Anaerovirgula multivorans</name>
    <dbReference type="NCBI Taxonomy" id="312168"/>
    <lineage>
        <taxon>Bacteria</taxon>
        <taxon>Bacillati</taxon>
        <taxon>Bacillota</taxon>
        <taxon>Clostridia</taxon>
        <taxon>Peptostreptococcales</taxon>
        <taxon>Natronincolaceae</taxon>
        <taxon>Anaerovirgula</taxon>
    </lineage>
</organism>
<keyword evidence="2" id="KW-0288">FMN</keyword>
<keyword evidence="1" id="KW-0285">Flavoprotein</keyword>
<feature type="domain" description="NADPH-dependent FMN reductase-like" evidence="3">
    <location>
        <begin position="3"/>
        <end position="114"/>
    </location>
</feature>
<dbReference type="Pfam" id="PF03358">
    <property type="entry name" value="FMN_red"/>
    <property type="match status" value="1"/>
</dbReference>
<accession>A0A239ECA7</accession>